<name>A0A059C7R4_EUCGR</name>
<reference evidence="2" key="1">
    <citation type="submission" date="2013-07" db="EMBL/GenBank/DDBJ databases">
        <title>The genome of Eucalyptus grandis.</title>
        <authorList>
            <person name="Schmutz J."/>
            <person name="Hayes R."/>
            <person name="Myburg A."/>
            <person name="Tuskan G."/>
            <person name="Grattapaglia D."/>
            <person name="Rokhsar D.S."/>
        </authorList>
    </citation>
    <scope>NUCLEOTIDE SEQUENCE</scope>
    <source>
        <tissue evidence="2">Leaf extractions</tissue>
    </source>
</reference>
<proteinExistence type="predicted"/>
<keyword evidence="1" id="KW-0732">Signal</keyword>
<feature type="signal peptide" evidence="1">
    <location>
        <begin position="1"/>
        <end position="21"/>
    </location>
</feature>
<dbReference type="InParanoid" id="A0A059C7R4"/>
<accession>A0A059C7R4</accession>
<sequence length="108" mass="11911">MYRQIMLLSLDVCFNCGWCLAAAFCSRKGYLETLEVIGSPVLKSLWDGATILLQNSLSFFRVQYGFSMSGSSLKLLQHAVKTSHSLLHVIEDCRTGLLLSASPPLPSK</sequence>
<feature type="chain" id="PRO_5001568987" evidence="1">
    <location>
        <begin position="22"/>
        <end position="108"/>
    </location>
</feature>
<dbReference type="AlphaFoldDB" id="A0A059C7R4"/>
<dbReference type="Gramene" id="KCW74294">
    <property type="protein sequence ID" value="KCW74294"/>
    <property type="gene ID" value="EUGRSUZ_E02955"/>
</dbReference>
<protein>
    <submittedName>
        <fullName evidence="2">Uncharacterized protein</fullName>
    </submittedName>
</protein>
<gene>
    <name evidence="2" type="ORF">EUGRSUZ_E02955</name>
</gene>
<evidence type="ECO:0000256" key="1">
    <source>
        <dbReference type="SAM" id="SignalP"/>
    </source>
</evidence>
<organism evidence="2">
    <name type="scientific">Eucalyptus grandis</name>
    <name type="common">Flooded gum</name>
    <dbReference type="NCBI Taxonomy" id="71139"/>
    <lineage>
        <taxon>Eukaryota</taxon>
        <taxon>Viridiplantae</taxon>
        <taxon>Streptophyta</taxon>
        <taxon>Embryophyta</taxon>
        <taxon>Tracheophyta</taxon>
        <taxon>Spermatophyta</taxon>
        <taxon>Magnoliopsida</taxon>
        <taxon>eudicotyledons</taxon>
        <taxon>Gunneridae</taxon>
        <taxon>Pentapetalae</taxon>
        <taxon>rosids</taxon>
        <taxon>malvids</taxon>
        <taxon>Myrtales</taxon>
        <taxon>Myrtaceae</taxon>
        <taxon>Myrtoideae</taxon>
        <taxon>Eucalypteae</taxon>
        <taxon>Eucalyptus</taxon>
    </lineage>
</organism>
<evidence type="ECO:0000313" key="2">
    <source>
        <dbReference type="EMBL" id="KCW74294.1"/>
    </source>
</evidence>
<dbReference type="EMBL" id="KK198757">
    <property type="protein sequence ID" value="KCW74294.1"/>
    <property type="molecule type" value="Genomic_DNA"/>
</dbReference>